<dbReference type="HOGENOM" id="CLU_1792870_0_0_4"/>
<name>E5ATU9_MYCRK</name>
<accession>E5ATU9</accession>
<dbReference type="Proteomes" id="UP000007437">
    <property type="component" value="Plasmid pBRH01"/>
</dbReference>
<proteinExistence type="predicted"/>
<reference evidence="2 3" key="1">
    <citation type="journal article" date="2011" name="J. Bacteriol.">
        <title>Complete genome sequence of Burkholderia rhizoxinica, an endosymbiont of Rhizopus microsporus.</title>
        <authorList>
            <person name="Lackner G."/>
            <person name="Moebius N."/>
            <person name="Partida-Martinez L."/>
            <person name="Hertweck C."/>
        </authorList>
    </citation>
    <scope>NUCLEOTIDE SEQUENCE [LARGE SCALE GENOMIC DNA]</scope>
    <source>
        <strain evidence="3">DSM 19002 / CIP 109453 / HKI 454</strain>
        <plasmid evidence="2 3">pBRH01</plasmid>
    </source>
</reference>
<dbReference type="KEGG" id="brh:RBRH_00444"/>
<dbReference type="InterPro" id="IPR014737">
    <property type="entry name" value="Transposase_Tn5-like_C"/>
</dbReference>
<evidence type="ECO:0000313" key="3">
    <source>
        <dbReference type="Proteomes" id="UP000007437"/>
    </source>
</evidence>
<dbReference type="InterPro" id="IPR047768">
    <property type="entry name" value="Tn5p-like"/>
</dbReference>
<geneLocation type="plasmid" evidence="2 3">
    <name>pBRH01</name>
</geneLocation>
<protein>
    <submittedName>
        <fullName evidence="2">Tnp</fullName>
    </submittedName>
</protein>
<sequence length="144" mass="16266">MLKSGCRVEARQFGNLDRFVRATALFAVISWRILYATLLARLDGHLSCEVLLQPIEWRALYCRVHSTTKLPNEPPSLAQVMRWIAKLGGYLARKHDRPPPGQLLYGVAFSSCTKSPRCIASSGKTSDPYLWVNLRSFMEGIKLD</sequence>
<dbReference type="SUPFAM" id="SSF53098">
    <property type="entry name" value="Ribonuclease H-like"/>
    <property type="match status" value="1"/>
</dbReference>
<dbReference type="InterPro" id="IPR003201">
    <property type="entry name" value="Transposase_Tn5"/>
</dbReference>
<dbReference type="PANTHER" id="PTHR37319:SF1">
    <property type="entry name" value="TRANSPOSASE TN5 DIMERISATION DOMAIN-CONTAINING PROTEIN"/>
    <property type="match status" value="1"/>
</dbReference>
<feature type="domain" description="Transposase Tn5 dimerisation" evidence="1">
    <location>
        <begin position="28"/>
        <end position="104"/>
    </location>
</feature>
<gene>
    <name evidence="2" type="ordered locus">RBRH_00444</name>
</gene>
<dbReference type="EMBL" id="FR687360">
    <property type="protein sequence ID" value="CBW76523.1"/>
    <property type="molecule type" value="Genomic_DNA"/>
</dbReference>
<dbReference type="RefSeq" id="WP_013428384.1">
    <property type="nucleotide sequence ID" value="NC_014718.1"/>
</dbReference>
<dbReference type="eggNOG" id="COG3385">
    <property type="taxonomic scope" value="Bacteria"/>
</dbReference>
<dbReference type="PANTHER" id="PTHR37319">
    <property type="entry name" value="TRANSPOSASE"/>
    <property type="match status" value="1"/>
</dbReference>
<dbReference type="InterPro" id="IPR012337">
    <property type="entry name" value="RNaseH-like_sf"/>
</dbReference>
<dbReference type="Pfam" id="PF02281">
    <property type="entry name" value="Dimer_Tnp_Tn5"/>
    <property type="match status" value="1"/>
</dbReference>
<evidence type="ECO:0000313" key="2">
    <source>
        <dbReference type="EMBL" id="CBW76523.1"/>
    </source>
</evidence>
<dbReference type="Gene3D" id="1.10.740.10">
    <property type="entry name" value="Transferase Inhibitor Protein From Tn5, Chain"/>
    <property type="match status" value="1"/>
</dbReference>
<keyword evidence="2" id="KW-0614">Plasmid</keyword>
<dbReference type="AlphaFoldDB" id="E5ATU9"/>
<evidence type="ECO:0000259" key="1">
    <source>
        <dbReference type="Pfam" id="PF02281"/>
    </source>
</evidence>
<organism evidence="2 3">
    <name type="scientific">Mycetohabitans rhizoxinica (strain DSM 19002 / CIP 109453 / HKI 454)</name>
    <name type="common">Paraburkholderia rhizoxinica</name>
    <dbReference type="NCBI Taxonomy" id="882378"/>
    <lineage>
        <taxon>Bacteria</taxon>
        <taxon>Pseudomonadati</taxon>
        <taxon>Pseudomonadota</taxon>
        <taxon>Betaproteobacteria</taxon>
        <taxon>Burkholderiales</taxon>
        <taxon>Burkholderiaceae</taxon>
        <taxon>Mycetohabitans</taxon>
    </lineage>
</organism>